<gene>
    <name evidence="1" type="ORF">SAMN05444126_106119</name>
</gene>
<sequence length="133" mass="15173">MTENNKLEQLLHQGMYGTPELKPQEKALFLSNFAERVLIALTRSQVRKNGVYDEIARALKNENNIRLYVNGEMNYTYYHDYILLANKHHIPFTVINDSKDSPLGLVIAAGEAVHQQGPAFIKDDLYHDDLSGQ</sequence>
<reference evidence="2" key="1">
    <citation type="submission" date="2016-10" db="EMBL/GenBank/DDBJ databases">
        <authorList>
            <person name="de Groot N.N."/>
        </authorList>
    </citation>
    <scope>NUCLEOTIDE SEQUENCE [LARGE SCALE GENOMIC DNA]</scope>
    <source>
        <strain evidence="2">10nlg</strain>
    </source>
</reference>
<dbReference type="RefSeq" id="WP_093072403.1">
    <property type="nucleotide sequence ID" value="NZ_BJVE01000006.1"/>
</dbReference>
<protein>
    <submittedName>
        <fullName evidence="1">Uncharacterized protein YueI</fullName>
    </submittedName>
</protein>
<dbReference type="EMBL" id="FOGV01000006">
    <property type="protein sequence ID" value="SER81985.1"/>
    <property type="molecule type" value="Genomic_DNA"/>
</dbReference>
<dbReference type="PIRSF" id="PIRSF034303">
    <property type="entry name" value="DUF1694"/>
    <property type="match status" value="1"/>
</dbReference>
<comment type="caution">
    <text evidence="1">The sequence shown here is derived from an EMBL/GenBank/DDBJ whole genome shotgun (WGS) entry which is preliminary data.</text>
</comment>
<evidence type="ECO:0000313" key="1">
    <source>
        <dbReference type="EMBL" id="SER81985.1"/>
    </source>
</evidence>
<dbReference type="InterPro" id="IPR012543">
    <property type="entry name" value="DUF1694"/>
</dbReference>
<name>A0A1H9SBN7_9BACI</name>
<dbReference type="STRING" id="1464123.SAMN05444126_106119"/>
<dbReference type="Gene3D" id="3.30.1330.30">
    <property type="match status" value="1"/>
</dbReference>
<dbReference type="Pfam" id="PF07997">
    <property type="entry name" value="DUF1694"/>
    <property type="match status" value="1"/>
</dbReference>
<accession>A0A1H9SBN7</accession>
<dbReference type="Proteomes" id="UP000199318">
    <property type="component" value="Unassembled WGS sequence"/>
</dbReference>
<organism evidence="1 2">
    <name type="scientific">Salisediminibacterium halotolerans</name>
    <dbReference type="NCBI Taxonomy" id="517425"/>
    <lineage>
        <taxon>Bacteria</taxon>
        <taxon>Bacillati</taxon>
        <taxon>Bacillota</taxon>
        <taxon>Bacilli</taxon>
        <taxon>Bacillales</taxon>
        <taxon>Bacillaceae</taxon>
        <taxon>Salisediminibacterium</taxon>
    </lineage>
</organism>
<proteinExistence type="predicted"/>
<keyword evidence="2" id="KW-1185">Reference proteome</keyword>
<evidence type="ECO:0000313" key="2">
    <source>
        <dbReference type="Proteomes" id="UP000199318"/>
    </source>
</evidence>
<dbReference type="SUPFAM" id="SSF160515">
    <property type="entry name" value="YueI-like"/>
    <property type="match status" value="1"/>
</dbReference>
<dbReference type="AlphaFoldDB" id="A0A1H9SBN7"/>
<dbReference type="InterPro" id="IPR029064">
    <property type="entry name" value="Ribosomal_eL30-like_sf"/>
</dbReference>
<dbReference type="OrthoDB" id="95278at2"/>